<feature type="region of interest" description="Disordered" evidence="1">
    <location>
        <begin position="1"/>
        <end position="54"/>
    </location>
</feature>
<evidence type="ECO:0000256" key="1">
    <source>
        <dbReference type="SAM" id="MobiDB-lite"/>
    </source>
</evidence>
<organism evidence="2 3">
    <name type="scientific">Capsella rubella</name>
    <dbReference type="NCBI Taxonomy" id="81985"/>
    <lineage>
        <taxon>Eukaryota</taxon>
        <taxon>Viridiplantae</taxon>
        <taxon>Streptophyta</taxon>
        <taxon>Embryophyta</taxon>
        <taxon>Tracheophyta</taxon>
        <taxon>Spermatophyta</taxon>
        <taxon>Magnoliopsida</taxon>
        <taxon>eudicotyledons</taxon>
        <taxon>Gunneridae</taxon>
        <taxon>Pentapetalae</taxon>
        <taxon>rosids</taxon>
        <taxon>malvids</taxon>
        <taxon>Brassicales</taxon>
        <taxon>Brassicaceae</taxon>
        <taxon>Camelineae</taxon>
        <taxon>Capsella</taxon>
    </lineage>
</organism>
<name>R0I6J5_9BRAS</name>
<dbReference type="Proteomes" id="UP000029121">
    <property type="component" value="Unassembled WGS sequence"/>
</dbReference>
<evidence type="ECO:0000313" key="3">
    <source>
        <dbReference type="Proteomes" id="UP000029121"/>
    </source>
</evidence>
<evidence type="ECO:0000313" key="2">
    <source>
        <dbReference type="EMBL" id="EOA32018.1"/>
    </source>
</evidence>
<dbReference type="EMBL" id="KB870807">
    <property type="protein sequence ID" value="EOA32018.1"/>
    <property type="molecule type" value="Genomic_DNA"/>
</dbReference>
<feature type="compositionally biased region" description="Polar residues" evidence="1">
    <location>
        <begin position="1"/>
        <end position="22"/>
    </location>
</feature>
<accession>R0I6J5</accession>
<gene>
    <name evidence="2" type="ORF">CARUB_v10015265mg</name>
</gene>
<protein>
    <recommendedName>
        <fullName evidence="4">Cysteine-rich transmembrane CYSTM domain-containing protein</fullName>
    </recommendedName>
</protein>
<evidence type="ECO:0008006" key="4">
    <source>
        <dbReference type="Google" id="ProtNLM"/>
    </source>
</evidence>
<sequence length="81" mass="8366">MDQSENNSFSVEKPLHTSSGPYTSPPPIGYPTREPMVGDPPAGPVETTSRGVPNAEALDSAVQKGSLSTLWGCCCGDDAAT</sequence>
<dbReference type="AlphaFoldDB" id="R0I6J5"/>
<proteinExistence type="predicted"/>
<keyword evidence="3" id="KW-1185">Reference proteome</keyword>
<reference evidence="3" key="1">
    <citation type="journal article" date="2013" name="Nat. Genet.">
        <title>The Capsella rubella genome and the genomic consequences of rapid mating system evolution.</title>
        <authorList>
            <person name="Slotte T."/>
            <person name="Hazzouri K.M."/>
            <person name="Agren J.A."/>
            <person name="Koenig D."/>
            <person name="Maumus F."/>
            <person name="Guo Y.L."/>
            <person name="Steige K."/>
            <person name="Platts A.E."/>
            <person name="Escobar J.S."/>
            <person name="Newman L.K."/>
            <person name="Wang W."/>
            <person name="Mandakova T."/>
            <person name="Vello E."/>
            <person name="Smith L.M."/>
            <person name="Henz S.R."/>
            <person name="Steffen J."/>
            <person name="Takuno S."/>
            <person name="Brandvain Y."/>
            <person name="Coop G."/>
            <person name="Andolfatto P."/>
            <person name="Hu T.T."/>
            <person name="Blanchette M."/>
            <person name="Clark R.M."/>
            <person name="Quesneville H."/>
            <person name="Nordborg M."/>
            <person name="Gaut B.S."/>
            <person name="Lysak M.A."/>
            <person name="Jenkins J."/>
            <person name="Grimwood J."/>
            <person name="Chapman J."/>
            <person name="Prochnik S."/>
            <person name="Shu S."/>
            <person name="Rokhsar D."/>
            <person name="Schmutz J."/>
            <person name="Weigel D."/>
            <person name="Wright S.I."/>
        </authorList>
    </citation>
    <scope>NUCLEOTIDE SEQUENCE [LARGE SCALE GENOMIC DNA]</scope>
    <source>
        <strain evidence="3">cv. Monte Gargano</strain>
    </source>
</reference>